<feature type="compositionally biased region" description="Polar residues" evidence="1">
    <location>
        <begin position="191"/>
        <end position="209"/>
    </location>
</feature>
<evidence type="ECO:0000259" key="2">
    <source>
        <dbReference type="PROSITE" id="PS51840"/>
    </source>
</evidence>
<feature type="region of interest" description="Disordered" evidence="1">
    <location>
        <begin position="238"/>
        <end position="259"/>
    </location>
</feature>
<dbReference type="InterPro" id="IPR039931">
    <property type="entry name" value="EEIG1/2-like"/>
</dbReference>
<dbReference type="InterPro" id="IPR019448">
    <property type="entry name" value="NT-C2"/>
</dbReference>
<feature type="region of interest" description="Disordered" evidence="1">
    <location>
        <begin position="304"/>
        <end position="329"/>
    </location>
</feature>
<evidence type="ECO:0000313" key="3">
    <source>
        <dbReference type="EMBL" id="WFD49150.1"/>
    </source>
</evidence>
<feature type="compositionally biased region" description="Low complexity" evidence="1">
    <location>
        <begin position="542"/>
        <end position="560"/>
    </location>
</feature>
<dbReference type="EMBL" id="CP046237">
    <property type="protein sequence ID" value="WFD49150.1"/>
    <property type="molecule type" value="Genomic_DNA"/>
</dbReference>
<evidence type="ECO:0000313" key="4">
    <source>
        <dbReference type="Proteomes" id="UP000818624"/>
    </source>
</evidence>
<organism evidence="3 4">
    <name type="scientific">Malassezia furfur</name>
    <name type="common">Pityriasis versicolor infection agent</name>
    <name type="synonym">Pityrosporum furfur</name>
    <dbReference type="NCBI Taxonomy" id="55194"/>
    <lineage>
        <taxon>Eukaryota</taxon>
        <taxon>Fungi</taxon>
        <taxon>Dikarya</taxon>
        <taxon>Basidiomycota</taxon>
        <taxon>Ustilaginomycotina</taxon>
        <taxon>Malasseziomycetes</taxon>
        <taxon>Malasseziales</taxon>
        <taxon>Malasseziaceae</taxon>
        <taxon>Malassezia</taxon>
    </lineage>
</organism>
<feature type="compositionally biased region" description="Polar residues" evidence="1">
    <location>
        <begin position="318"/>
        <end position="328"/>
    </location>
</feature>
<evidence type="ECO:0000256" key="1">
    <source>
        <dbReference type="SAM" id="MobiDB-lite"/>
    </source>
</evidence>
<feature type="compositionally biased region" description="Basic and acidic residues" evidence="1">
    <location>
        <begin position="239"/>
        <end position="253"/>
    </location>
</feature>
<gene>
    <name evidence="3" type="ORF">GLX27_003828</name>
</gene>
<dbReference type="PROSITE" id="PS51840">
    <property type="entry name" value="C2_NT"/>
    <property type="match status" value="1"/>
</dbReference>
<feature type="domain" description="C2 NT-type" evidence="2">
    <location>
        <begin position="7"/>
        <end position="353"/>
    </location>
</feature>
<name>A0ABY8EUB6_MALFU</name>
<feature type="region of interest" description="Disordered" evidence="1">
    <location>
        <begin position="48"/>
        <end position="209"/>
    </location>
</feature>
<accession>A0ABY8EUB6</accession>
<protein>
    <recommendedName>
        <fullName evidence="2">C2 NT-type domain-containing protein</fullName>
    </recommendedName>
</protein>
<sequence>MSSLLSPFQHGHKHAYFSATITLHELINIPLLQGEFGLTWKVQHAASSSGRKGHLSHQLVNEHDDRSPKLSVNTSTESLGVRRSDSSRVVQSPESVSSDGLRAAEGSAPTSPVPGSPVVAAARDLGMTPRTGPPSAVPTSPSTPTNRSAESLAEAAPDAPRSPQEPTWHRLRQLRECNESRRMRHRAGSLSGRSTLSAQPTEPRGQTSFARVHDHTAKFDRKFDVVIRVPIGKRVAPVEGERERDADGTRSPRVDSPTAGLLGDAELAIKVLQQVRVVTGVRSQAGEEQSTLGTVHLNLAEYAPESPAAPPASSASSTHSGMSTSGTRTETRQYLLDECLANVLLRITVEMRFLGTTPVLYRVPPIRDGIVDLASIMTPGAGDVAGLSEDAGHADAVLRSERDDALNDAPGLEWHYKLPTSQLYRSTAVPREHLLASDREALCPMKGCLGLIAGDASGPRMAYCDTNTEQLIDELFEGHLGPTTDNRLPPSPPLTDDSSRQRSNVARKRWDKIVHNLGHLAQQADPTRPLRQASGRHDGTNSPLHSQSPQSPQSPHSPHLTDLVDRLRHNLPSARDLVRAG</sequence>
<dbReference type="PANTHER" id="PTHR21456:SF1">
    <property type="entry name" value="C2 NT-TYPE DOMAIN-CONTAINING PROTEIN"/>
    <property type="match status" value="1"/>
</dbReference>
<feature type="compositionally biased region" description="Low complexity" evidence="1">
    <location>
        <begin position="304"/>
        <end position="317"/>
    </location>
</feature>
<proteinExistence type="predicted"/>
<reference evidence="3 4" key="1">
    <citation type="journal article" date="2020" name="Elife">
        <title>Loss of centromere function drives karyotype evolution in closely related Malassezia species.</title>
        <authorList>
            <person name="Sankaranarayanan S.R."/>
            <person name="Ianiri G."/>
            <person name="Coelho M.A."/>
            <person name="Reza M.H."/>
            <person name="Thimmappa B.C."/>
            <person name="Ganguly P."/>
            <person name="Vadnala R.N."/>
            <person name="Sun S."/>
            <person name="Siddharthan R."/>
            <person name="Tellgren-Roth C."/>
            <person name="Dawson T.L."/>
            <person name="Heitman J."/>
            <person name="Sanyal K."/>
        </authorList>
    </citation>
    <scope>NUCLEOTIDE SEQUENCE [LARGE SCALE GENOMIC DNA]</scope>
    <source>
        <strain evidence="3">CBS14141</strain>
    </source>
</reference>
<feature type="region of interest" description="Disordered" evidence="1">
    <location>
        <begin position="517"/>
        <end position="561"/>
    </location>
</feature>
<dbReference type="PANTHER" id="PTHR21456">
    <property type="entry name" value="FAMILY WITH SEQUENCE SIMILARITY 102"/>
    <property type="match status" value="1"/>
</dbReference>
<feature type="region of interest" description="Disordered" evidence="1">
    <location>
        <begin position="479"/>
        <end position="505"/>
    </location>
</feature>
<dbReference type="Proteomes" id="UP000818624">
    <property type="component" value="Chromosome 4"/>
</dbReference>
<keyword evidence="4" id="KW-1185">Reference proteome</keyword>